<gene>
    <name evidence="2" type="ORF">SAMN05428963_1217</name>
</gene>
<evidence type="ECO:0000313" key="2">
    <source>
        <dbReference type="EMBL" id="SKA36725.1"/>
    </source>
</evidence>
<keyword evidence="1" id="KW-0472">Membrane</keyword>
<sequence length="57" mass="6327">MKALLPYDRKHRRLALNGEESLTPAGVRQGVSFVNSIIYLIGLIVVVLAILSFFGLR</sequence>
<proteinExistence type="predicted"/>
<protein>
    <submittedName>
        <fullName evidence="2">Uncharacterized protein</fullName>
    </submittedName>
</protein>
<dbReference type="AlphaFoldDB" id="A0A1T4T8B6"/>
<dbReference type="Proteomes" id="UP000190135">
    <property type="component" value="Unassembled WGS sequence"/>
</dbReference>
<dbReference type="RefSeq" id="WP_165690926.1">
    <property type="nucleotide sequence ID" value="NZ_FUXL01000021.1"/>
</dbReference>
<accession>A0A1T4T8B6</accession>
<evidence type="ECO:0000256" key="1">
    <source>
        <dbReference type="SAM" id="Phobius"/>
    </source>
</evidence>
<organism evidence="2 3">
    <name type="scientific">Consotaella salsifontis</name>
    <dbReference type="NCBI Taxonomy" id="1365950"/>
    <lineage>
        <taxon>Bacteria</taxon>
        <taxon>Pseudomonadati</taxon>
        <taxon>Pseudomonadota</taxon>
        <taxon>Alphaproteobacteria</taxon>
        <taxon>Hyphomicrobiales</taxon>
        <taxon>Aurantimonadaceae</taxon>
        <taxon>Consotaella</taxon>
    </lineage>
</organism>
<evidence type="ECO:0000313" key="3">
    <source>
        <dbReference type="Proteomes" id="UP000190135"/>
    </source>
</evidence>
<keyword evidence="1" id="KW-1133">Transmembrane helix</keyword>
<keyword evidence="1" id="KW-0812">Transmembrane</keyword>
<feature type="transmembrane region" description="Helical" evidence="1">
    <location>
        <begin position="37"/>
        <end position="56"/>
    </location>
</feature>
<reference evidence="2 3" key="1">
    <citation type="submission" date="2017-02" db="EMBL/GenBank/DDBJ databases">
        <authorList>
            <person name="Peterson S.W."/>
        </authorList>
    </citation>
    <scope>NUCLEOTIDE SEQUENCE [LARGE SCALE GENOMIC DNA]</scope>
    <source>
        <strain evidence="2 3">USBA 369</strain>
    </source>
</reference>
<dbReference type="STRING" id="1365950.SAMN05428963_1217"/>
<name>A0A1T4T8B6_9HYPH</name>
<keyword evidence="3" id="KW-1185">Reference proteome</keyword>
<dbReference type="EMBL" id="FUXL01000021">
    <property type="protein sequence ID" value="SKA36725.1"/>
    <property type="molecule type" value="Genomic_DNA"/>
</dbReference>